<sequence>MGPSDLFGMMKKCGQYWRQMGRSRESIMNDILHTISSDEPLNFNLRLRCRYEFLSEGGLTSVGQSRGDKELGNFILSSRTKRLVLYYHSKTSNLEPSTPFFKTVFHALPNSRIRYLINDDNNGVSSLIVKRRLE</sequence>
<protein>
    <submittedName>
        <fullName evidence="1">Uncharacterized protein</fullName>
    </submittedName>
</protein>
<name>A0A0K2TE68_LEPSM</name>
<organism evidence="1">
    <name type="scientific">Lepeophtheirus salmonis</name>
    <name type="common">Salmon louse</name>
    <name type="synonym">Caligus salmonis</name>
    <dbReference type="NCBI Taxonomy" id="72036"/>
    <lineage>
        <taxon>Eukaryota</taxon>
        <taxon>Metazoa</taxon>
        <taxon>Ecdysozoa</taxon>
        <taxon>Arthropoda</taxon>
        <taxon>Crustacea</taxon>
        <taxon>Multicrustacea</taxon>
        <taxon>Hexanauplia</taxon>
        <taxon>Copepoda</taxon>
        <taxon>Siphonostomatoida</taxon>
        <taxon>Caligidae</taxon>
        <taxon>Lepeophtheirus</taxon>
    </lineage>
</organism>
<evidence type="ECO:0000313" key="1">
    <source>
        <dbReference type="EMBL" id="CDW24155.1"/>
    </source>
</evidence>
<dbReference type="AlphaFoldDB" id="A0A0K2TE68"/>
<dbReference type="EMBL" id="HACA01006794">
    <property type="protein sequence ID" value="CDW24155.1"/>
    <property type="molecule type" value="Transcribed_RNA"/>
</dbReference>
<reference evidence="1" key="1">
    <citation type="submission" date="2014-05" db="EMBL/GenBank/DDBJ databases">
        <authorList>
            <person name="Chronopoulou M."/>
        </authorList>
    </citation>
    <scope>NUCLEOTIDE SEQUENCE</scope>
    <source>
        <tissue evidence="1">Whole organism</tissue>
    </source>
</reference>
<feature type="non-terminal residue" evidence="1">
    <location>
        <position position="134"/>
    </location>
</feature>
<accession>A0A0K2TE68</accession>
<proteinExistence type="predicted"/>